<evidence type="ECO:0000313" key="3">
    <source>
        <dbReference type="EMBL" id="PMP67811.1"/>
    </source>
</evidence>
<dbReference type="InterPro" id="IPR011059">
    <property type="entry name" value="Metal-dep_hydrolase_composite"/>
</dbReference>
<dbReference type="InterPro" id="IPR050287">
    <property type="entry name" value="MTA/SAH_deaminase"/>
</dbReference>
<reference evidence="5 6" key="1">
    <citation type="submission" date="2018-01" db="EMBL/GenBank/DDBJ databases">
        <title>Metagenomic assembled genomes from two thermal pools in the Uzon Caldera, Kamchatka, Russia.</title>
        <authorList>
            <person name="Wilkins L."/>
            <person name="Ettinger C."/>
        </authorList>
    </citation>
    <scope>NUCLEOTIDE SEQUENCE [LARGE SCALE GENOMIC DNA]</scope>
    <source>
        <strain evidence="4">ARK-10</strain>
        <strain evidence="3">ZAV-07</strain>
    </source>
</reference>
<evidence type="ECO:0000259" key="2">
    <source>
        <dbReference type="Pfam" id="PF01979"/>
    </source>
</evidence>
<dbReference type="InterPro" id="IPR032466">
    <property type="entry name" value="Metal_Hydrolase"/>
</dbReference>
<dbReference type="Gene3D" id="2.30.40.10">
    <property type="entry name" value="Urease, subunit C, domain 1"/>
    <property type="match status" value="1"/>
</dbReference>
<name>A0A2J6WET7_9BACT</name>
<keyword evidence="1" id="KW-0378">Hydrolase</keyword>
<accession>A0A2J6WET7</accession>
<dbReference type="SUPFAM" id="SSF51556">
    <property type="entry name" value="Metallo-dependent hydrolases"/>
    <property type="match status" value="1"/>
</dbReference>
<protein>
    <recommendedName>
        <fullName evidence="2">Amidohydrolase-related domain-containing protein</fullName>
    </recommendedName>
</protein>
<gene>
    <name evidence="4" type="ORF">C0175_01235</name>
    <name evidence="3" type="ORF">C0189_02440</name>
</gene>
<feature type="domain" description="Amidohydrolase-related" evidence="2">
    <location>
        <begin position="49"/>
        <end position="392"/>
    </location>
</feature>
<organism evidence="3 6">
    <name type="scientific">Caldisericum exile</name>
    <dbReference type="NCBI Taxonomy" id="693075"/>
    <lineage>
        <taxon>Bacteria</taxon>
        <taxon>Pseudomonadati</taxon>
        <taxon>Caldisericota/Cryosericota group</taxon>
        <taxon>Caldisericota</taxon>
        <taxon>Caldisericia</taxon>
        <taxon>Caldisericales</taxon>
        <taxon>Caldisericaceae</taxon>
        <taxon>Caldisericum</taxon>
    </lineage>
</organism>
<dbReference type="PANTHER" id="PTHR43794">
    <property type="entry name" value="AMINOHYDROLASE SSNA-RELATED"/>
    <property type="match status" value="1"/>
</dbReference>
<evidence type="ECO:0000313" key="4">
    <source>
        <dbReference type="EMBL" id="PMP83741.1"/>
    </source>
</evidence>
<evidence type="ECO:0000256" key="1">
    <source>
        <dbReference type="ARBA" id="ARBA00022801"/>
    </source>
</evidence>
<dbReference type="EMBL" id="PNIX01000072">
    <property type="protein sequence ID" value="PMP83741.1"/>
    <property type="molecule type" value="Genomic_DNA"/>
</dbReference>
<evidence type="ECO:0000313" key="6">
    <source>
        <dbReference type="Proteomes" id="UP000237040"/>
    </source>
</evidence>
<comment type="caution">
    <text evidence="3">The sequence shown here is derived from an EMBL/GenBank/DDBJ whole genome shotgun (WGS) entry which is preliminary data.</text>
</comment>
<dbReference type="Proteomes" id="UP000236910">
    <property type="component" value="Unassembled WGS sequence"/>
</dbReference>
<dbReference type="AlphaFoldDB" id="A0A2J6WET7"/>
<dbReference type="Gene3D" id="3.20.20.140">
    <property type="entry name" value="Metal-dependent hydrolases"/>
    <property type="match status" value="1"/>
</dbReference>
<dbReference type="Proteomes" id="UP000237040">
    <property type="component" value="Unassembled WGS sequence"/>
</dbReference>
<dbReference type="InterPro" id="IPR006680">
    <property type="entry name" value="Amidohydro-rel"/>
</dbReference>
<sequence>MIIKNTTIINFDTLTLKENVDLKIAKNKIEKIGKIDEFDTETIDGSSFYIIPGLVNTHAHTAMALLRGSAEDVTSSDWFNKYIWIYEQNIQKGDVYLGTLLGAVEMISSGITTVFDHYFNMQEAFTAYKELGMRGDLSYTMFGIGETKDKNFKDAMDFIEKYNGTDDLITISLGPHSPYVCPKEFLENISKIKQNTGLKVHLHISEEPWQIEKSLKEYGMTPIEFIDSIGLLDENTILAHAYYATNSDLDLIKGRDGNISHAAKTYLKFAWVNNFINRAVEKGINVSFATDGAASNSNYSILEVARLSALLGKIADLNPTTSKIGDILKLFSNGEKFLKKPISKIKEGYLADLVFLDKYSPRLNPPINIFANFLYSVSELDIKMVMINGKIVYKDGEIFGYKKEKLIQDINKVYKRLLRKDTDKPMQTFG</sequence>
<dbReference type="GO" id="GO:0016810">
    <property type="term" value="F:hydrolase activity, acting on carbon-nitrogen (but not peptide) bonds"/>
    <property type="evidence" value="ECO:0007669"/>
    <property type="project" value="InterPro"/>
</dbReference>
<dbReference type="EMBL" id="PNIL01000035">
    <property type="protein sequence ID" value="PMP67811.1"/>
    <property type="molecule type" value="Genomic_DNA"/>
</dbReference>
<dbReference type="Pfam" id="PF01979">
    <property type="entry name" value="Amidohydro_1"/>
    <property type="match status" value="1"/>
</dbReference>
<evidence type="ECO:0000313" key="5">
    <source>
        <dbReference type="Proteomes" id="UP000236910"/>
    </source>
</evidence>
<dbReference type="SUPFAM" id="SSF51338">
    <property type="entry name" value="Composite domain of metallo-dependent hydrolases"/>
    <property type="match status" value="1"/>
</dbReference>
<proteinExistence type="predicted"/>
<dbReference type="PANTHER" id="PTHR43794:SF11">
    <property type="entry name" value="AMIDOHYDROLASE-RELATED DOMAIN-CONTAINING PROTEIN"/>
    <property type="match status" value="1"/>
</dbReference>
<dbReference type="CDD" id="cd01298">
    <property type="entry name" value="ATZ_TRZ_like"/>
    <property type="match status" value="1"/>
</dbReference>